<proteinExistence type="predicted"/>
<name>A0A6J6XHS1_9ZZZZ</name>
<organism evidence="1">
    <name type="scientific">freshwater metagenome</name>
    <dbReference type="NCBI Taxonomy" id="449393"/>
    <lineage>
        <taxon>unclassified sequences</taxon>
        <taxon>metagenomes</taxon>
        <taxon>ecological metagenomes</taxon>
    </lineage>
</organism>
<dbReference type="Pfam" id="PF19681">
    <property type="entry name" value="DUF6183"/>
    <property type="match status" value="1"/>
</dbReference>
<gene>
    <name evidence="1" type="ORF">UFOPK2975_01025</name>
</gene>
<reference evidence="1" key="1">
    <citation type="submission" date="2020-05" db="EMBL/GenBank/DDBJ databases">
        <authorList>
            <person name="Chiriac C."/>
            <person name="Salcher M."/>
            <person name="Ghai R."/>
            <person name="Kavagutti S V."/>
        </authorList>
    </citation>
    <scope>NUCLEOTIDE SEQUENCE</scope>
</reference>
<dbReference type="AlphaFoldDB" id="A0A6J6XHS1"/>
<dbReference type="InterPro" id="IPR045756">
    <property type="entry name" value="DUF6183"/>
</dbReference>
<evidence type="ECO:0000313" key="1">
    <source>
        <dbReference type="EMBL" id="CAB4796930.1"/>
    </source>
</evidence>
<sequence length="334" mass="36218">MANPLSDFNQLIDRSDLDGLVRAVDDLCSSRDWSSLLQLRNSCRLATASGKQLWPASTLAEYRLALLAPAHIAAQVVVEGSGRFTLGPLTEVIAQNHQWSELQDELPHSPIASFVAHECALRGQHIENPADVFEALETPLELQNWEPNYELAVYRDNSAEFPSPELPPTSTGRVVTAATSSEIAIVQDNVVADAVHQLVSAWTTSSNGTLQVGAARGDETHALASLSITSATLRELEPTQALALLAWAGASGGAFGRRRGAAAGRDSAWWLLGALSGRADQWPLKNDEVGDVLHSLKWWWFDADQSPTGWQLQLVIVDDQRGMSWAINARDSVA</sequence>
<protein>
    <submittedName>
        <fullName evidence="1">Unannotated protein</fullName>
    </submittedName>
</protein>
<accession>A0A6J6XHS1</accession>
<dbReference type="EMBL" id="CAFAAG010000084">
    <property type="protein sequence ID" value="CAB4796930.1"/>
    <property type="molecule type" value="Genomic_DNA"/>
</dbReference>